<keyword evidence="4" id="KW-0662">Pyridine nucleotide biosynthesis</keyword>
<dbReference type="GO" id="GO:0005524">
    <property type="term" value="F:ATP binding"/>
    <property type="evidence" value="ECO:0007669"/>
    <property type="project" value="UniProtKB-KW"/>
</dbReference>
<accession>A0A939D7F2</accession>
<evidence type="ECO:0000256" key="6">
    <source>
        <dbReference type="ARBA" id="ARBA00022695"/>
    </source>
</evidence>
<keyword evidence="6" id="KW-0548">Nucleotidyltransferase</keyword>
<evidence type="ECO:0000259" key="11">
    <source>
        <dbReference type="Pfam" id="PF01467"/>
    </source>
</evidence>
<keyword evidence="7" id="KW-0547">Nucleotide-binding</keyword>
<keyword evidence="9" id="KW-0520">NAD</keyword>
<evidence type="ECO:0000256" key="3">
    <source>
        <dbReference type="ARBA" id="ARBA00012389"/>
    </source>
</evidence>
<sequence>MPKKVIKFIYKELEQALTDKAFLKELGISKKFMTELLSVNDWEANIAYLLDLDEITCVELLKVSTQTIQAIDTEPLEGWLEYIKNYTIEALFPGGKVIIRKKGMLLYLKILRVFIAFQQERRAFDPTLNIKFLTGEELRECKSKAEYKLFLEFWDSNYIYEFMFIFKELTSFDTLGHISGVHFTAMHVARQLKQLNVPIDLALVSGAAAGHDLGKFGCKPNEYARIPYLHYYYTDQLFKNNNMLTIGHIATNHSTWDLELENLSAESLILIYADFRVKSSRDENKKEIVNFYTLKESFDVILNKLDNVDEKKRERYVRVYSKLKDFEDYMESLGISTDLDSEQIRLVEKHPVSLFSVQEAIQRFKYLAIEHNIALMNKFNDETSFANLLEAARSEKQWKSIRAYLNIFSEYSTYMTQKQKLVTLNFLYELLMHREGDIRRQAGTLMANIIVKYDEEYRKELPENAKVIPQEITSMDLWSKFLGEIIFPDYKLTDQHRRWIGYSLMTILNTILSRCKDDTEKRKYLKNLFEYFEDTTVDDLTAFTLLGAILTIPLHLCSCSEIENLMKFASELSKREPLEIKIGALRFVKYVVTDTSCTKLLEEIRGHVLELMSHVNEDLVGVSYLKYKILMSLGSSEEECETYHSMLYQTKQMESDLYLENLKVGTPWVIKAVNIEFLLDKLRLKIYDEKLHIATHLSNLIKVSERVTVRHIAGNGLISMIQLLSLDQRNEIVIELTKGLEIGEYQFSKYVPEYLGELALYLHPRELDEFIKELKNLQNSTNSKVGSVTLDTIGVMIKKYSSYRGRFEESLEGYEKRREVMLGILLRGLANYDEIVSQEAFLVIGQSIFGCDELSLEDKKVIFEIIHKKMLTLIADQGENELAFFNSAAALNHLYRFISDYLIKMGTFDIEDNHKIAFFPGTFDPFSLSHKGIVREIKKLGFEVYLAIDEFSWSKKTQPRLIRKQIASMSIANERGVYIFPDDIPINIANNKDLKRLSEIFAGKELYMVVGSDVIVNASSYRNPLSEYSIHRMNHLVFMRTSDEQGQIESNDLSFRYKNIVGNIIELKLPMHLEDISSTRIRENIDSDRDISNLIDPIAQNYIYENSLYLREPQYKSVMQSKSINFYVIPRANVGLFNDLKDIIGNTPELLTKLKKYISERKVSSIIIRDGSKNNKAVAISLFHEIDTVNLYDEFKNIDLASYIRETTSGKIMVLGGLYVSDNTNLRDLYQIVLTETLAYCLSKDFTYAIYHAVLPQFNLEQSLETDDTLKRQGFIQISETAQGNPVYTVDMKRPIALFENMEMRIKSPFNTNEKILNVIHKAHRDMQKSLTELYKGTLVLSFNSGVMHHKLVEMITKSNGVPREATRDRKMGPFMCVPFGKILDGKAVPNTVTKTLHTEKIFDPMIRKFKIKEYPYYSPLDNQIRTIQSFDKPILLVDDLLHKGYRIKELDPILKENEIEVEKIIVGVLSGRGKDLMSIQNRHVDSAYFIPNLRTWFVDESMYPFIGGDGVEREYYSNANLLPSINLILPYTAPTFLSNEDRKAVFNFSLTCLKNARNILKALEEEFQQTFERNLTLSRLSEAIISPRYPDKGLCVSYDENLAPSVYISNDIEKLMRLRNMI</sequence>
<dbReference type="PANTHER" id="PTHR39321">
    <property type="entry name" value="NICOTINATE-NUCLEOTIDE ADENYLYLTRANSFERASE-RELATED"/>
    <property type="match status" value="1"/>
</dbReference>
<dbReference type="SUPFAM" id="SSF109604">
    <property type="entry name" value="HD-domain/PDEase-like"/>
    <property type="match status" value="1"/>
</dbReference>
<keyword evidence="5" id="KW-0808">Transferase</keyword>
<dbReference type="InterPro" id="IPR016024">
    <property type="entry name" value="ARM-type_fold"/>
</dbReference>
<dbReference type="GO" id="GO:0009435">
    <property type="term" value="P:NAD+ biosynthetic process"/>
    <property type="evidence" value="ECO:0007669"/>
    <property type="project" value="InterPro"/>
</dbReference>
<dbReference type="RefSeq" id="WP_206581667.1">
    <property type="nucleotide sequence ID" value="NZ_JAFJZZ010000001.1"/>
</dbReference>
<comment type="function">
    <text evidence="1">Catalyzes the reversible adenylation of nicotinate mononucleotide (NaMN) to nicotinic acid adenine dinucleotide (NaAD).</text>
</comment>
<feature type="domain" description="Cytidyltransferase-like" evidence="11">
    <location>
        <begin position="918"/>
        <end position="1083"/>
    </location>
</feature>
<name>A0A939D7F2_CLOAM</name>
<evidence type="ECO:0000256" key="2">
    <source>
        <dbReference type="ARBA" id="ARBA00005019"/>
    </source>
</evidence>
<keyword evidence="13" id="KW-1185">Reference proteome</keyword>
<evidence type="ECO:0000256" key="5">
    <source>
        <dbReference type="ARBA" id="ARBA00022679"/>
    </source>
</evidence>
<evidence type="ECO:0000313" key="12">
    <source>
        <dbReference type="EMBL" id="MBN7772899.1"/>
    </source>
</evidence>
<comment type="pathway">
    <text evidence="2">Cofactor biosynthesis; NAD(+) biosynthesis; deamido-NAD(+) from nicotinate D-ribonucleotide: step 1/1.</text>
</comment>
<organism evidence="12 13">
    <name type="scientific">Clostridium aminobutyricum</name>
    <dbReference type="NCBI Taxonomy" id="33953"/>
    <lineage>
        <taxon>Bacteria</taxon>
        <taxon>Bacillati</taxon>
        <taxon>Bacillota</taxon>
        <taxon>Clostridia</taxon>
        <taxon>Eubacteriales</taxon>
        <taxon>Clostridiaceae</taxon>
        <taxon>Clostridium</taxon>
    </lineage>
</organism>
<dbReference type="GO" id="GO:0004515">
    <property type="term" value="F:nicotinate-nucleotide adenylyltransferase activity"/>
    <property type="evidence" value="ECO:0007669"/>
    <property type="project" value="UniProtKB-EC"/>
</dbReference>
<evidence type="ECO:0000256" key="7">
    <source>
        <dbReference type="ARBA" id="ARBA00022741"/>
    </source>
</evidence>
<protein>
    <recommendedName>
        <fullName evidence="3">nicotinate-nucleotide adenylyltransferase</fullName>
        <ecNumber evidence="3">2.7.7.18</ecNumber>
    </recommendedName>
</protein>
<gene>
    <name evidence="12" type="ORF">JYB65_05935</name>
</gene>
<proteinExistence type="predicted"/>
<dbReference type="PANTHER" id="PTHR39321:SF3">
    <property type="entry name" value="PHOSPHOPANTETHEINE ADENYLYLTRANSFERASE"/>
    <property type="match status" value="1"/>
</dbReference>
<evidence type="ECO:0000256" key="4">
    <source>
        <dbReference type="ARBA" id="ARBA00022642"/>
    </source>
</evidence>
<reference evidence="12" key="1">
    <citation type="submission" date="2021-02" db="EMBL/GenBank/DDBJ databases">
        <title>Abyssanaerobacter marinus gen.nov., sp., nov, anaerobic bacterium isolated from the Onnuri vent field of Indian Ocean and suggestion of Mogibacteriaceae fam. nov., and proposal of reclassification of ambiguous this family's genus member.</title>
        <authorList>
            <person name="Kim Y.J."/>
            <person name="Yang J.-A."/>
        </authorList>
    </citation>
    <scope>NUCLEOTIDE SEQUENCE</scope>
    <source>
        <strain evidence="12">DSM 2634</strain>
    </source>
</reference>
<dbReference type="InterPro" id="IPR005248">
    <property type="entry name" value="NadD/NMNAT"/>
</dbReference>
<comment type="catalytic activity">
    <reaction evidence="10">
        <text>nicotinate beta-D-ribonucleotide + ATP + H(+) = deamido-NAD(+) + diphosphate</text>
        <dbReference type="Rhea" id="RHEA:22860"/>
        <dbReference type="ChEBI" id="CHEBI:15378"/>
        <dbReference type="ChEBI" id="CHEBI:30616"/>
        <dbReference type="ChEBI" id="CHEBI:33019"/>
        <dbReference type="ChEBI" id="CHEBI:57502"/>
        <dbReference type="ChEBI" id="CHEBI:58437"/>
        <dbReference type="EC" id="2.7.7.18"/>
    </reaction>
</comment>
<dbReference type="EC" id="2.7.7.18" evidence="3"/>
<dbReference type="EMBL" id="JAFJZZ010000001">
    <property type="protein sequence ID" value="MBN7772899.1"/>
    <property type="molecule type" value="Genomic_DNA"/>
</dbReference>
<dbReference type="SUPFAM" id="SSF52374">
    <property type="entry name" value="Nucleotidylyl transferase"/>
    <property type="match status" value="1"/>
</dbReference>
<dbReference type="InterPro" id="IPR004821">
    <property type="entry name" value="Cyt_trans-like"/>
</dbReference>
<evidence type="ECO:0000256" key="8">
    <source>
        <dbReference type="ARBA" id="ARBA00022840"/>
    </source>
</evidence>
<dbReference type="Gene3D" id="3.40.50.620">
    <property type="entry name" value="HUPs"/>
    <property type="match status" value="1"/>
</dbReference>
<evidence type="ECO:0000256" key="1">
    <source>
        <dbReference type="ARBA" id="ARBA00002324"/>
    </source>
</evidence>
<dbReference type="Proteomes" id="UP000664545">
    <property type="component" value="Unassembled WGS sequence"/>
</dbReference>
<dbReference type="InterPro" id="IPR014729">
    <property type="entry name" value="Rossmann-like_a/b/a_fold"/>
</dbReference>
<dbReference type="Pfam" id="PF01467">
    <property type="entry name" value="CTP_transf_like"/>
    <property type="match status" value="1"/>
</dbReference>
<comment type="caution">
    <text evidence="12">The sequence shown here is derived from an EMBL/GenBank/DDBJ whole genome shotgun (WGS) entry which is preliminary data.</text>
</comment>
<dbReference type="SUPFAM" id="SSF48371">
    <property type="entry name" value="ARM repeat"/>
    <property type="match status" value="1"/>
</dbReference>
<keyword evidence="8" id="KW-0067">ATP-binding</keyword>
<evidence type="ECO:0000313" key="13">
    <source>
        <dbReference type="Proteomes" id="UP000664545"/>
    </source>
</evidence>
<evidence type="ECO:0000256" key="9">
    <source>
        <dbReference type="ARBA" id="ARBA00023027"/>
    </source>
</evidence>
<evidence type="ECO:0000256" key="10">
    <source>
        <dbReference type="ARBA" id="ARBA00048721"/>
    </source>
</evidence>